<keyword evidence="4" id="KW-1185">Reference proteome</keyword>
<dbReference type="InterPro" id="IPR014710">
    <property type="entry name" value="RmlC-like_jellyroll"/>
</dbReference>
<evidence type="ECO:0000259" key="2">
    <source>
        <dbReference type="PROSITE" id="PS50042"/>
    </source>
</evidence>
<feature type="region of interest" description="Disordered" evidence="1">
    <location>
        <begin position="521"/>
        <end position="541"/>
    </location>
</feature>
<dbReference type="InterPro" id="IPR000595">
    <property type="entry name" value="cNMP-bd_dom"/>
</dbReference>
<dbReference type="GO" id="GO:0005952">
    <property type="term" value="C:cAMP-dependent protein kinase complex"/>
    <property type="evidence" value="ECO:0007669"/>
    <property type="project" value="InterPro"/>
</dbReference>
<dbReference type="CDD" id="cd00038">
    <property type="entry name" value="CAP_ED"/>
    <property type="match status" value="1"/>
</dbReference>
<dbReference type="InterPro" id="IPR018490">
    <property type="entry name" value="cNMP-bd_dom_sf"/>
</dbReference>
<dbReference type="Gene3D" id="2.60.120.10">
    <property type="entry name" value="Jelly Rolls"/>
    <property type="match status" value="2"/>
</dbReference>
<reference evidence="3" key="1">
    <citation type="submission" date="2023-07" db="EMBL/GenBank/DDBJ databases">
        <authorList>
            <consortium name="AG Swart"/>
            <person name="Singh M."/>
            <person name="Singh A."/>
            <person name="Seah K."/>
            <person name="Emmerich C."/>
        </authorList>
    </citation>
    <scope>NUCLEOTIDE SEQUENCE</scope>
    <source>
        <strain evidence="3">DP1</strain>
    </source>
</reference>
<dbReference type="InterPro" id="IPR050503">
    <property type="entry name" value="cAMP-dep_PK_reg_su-like"/>
</dbReference>
<dbReference type="GO" id="GO:0004862">
    <property type="term" value="F:cAMP-dependent protein kinase inhibitor activity"/>
    <property type="evidence" value="ECO:0007669"/>
    <property type="project" value="TreeGrafter"/>
</dbReference>
<proteinExistence type="predicted"/>
<organism evidence="3 4">
    <name type="scientific">Euplotes crassus</name>
    <dbReference type="NCBI Taxonomy" id="5936"/>
    <lineage>
        <taxon>Eukaryota</taxon>
        <taxon>Sar</taxon>
        <taxon>Alveolata</taxon>
        <taxon>Ciliophora</taxon>
        <taxon>Intramacronucleata</taxon>
        <taxon>Spirotrichea</taxon>
        <taxon>Hypotrichia</taxon>
        <taxon>Euplotida</taxon>
        <taxon>Euplotidae</taxon>
        <taxon>Moneuplotes</taxon>
    </lineage>
</organism>
<feature type="region of interest" description="Disordered" evidence="1">
    <location>
        <begin position="659"/>
        <end position="678"/>
    </location>
</feature>
<dbReference type="GO" id="GO:0030552">
    <property type="term" value="F:cAMP binding"/>
    <property type="evidence" value="ECO:0007669"/>
    <property type="project" value="TreeGrafter"/>
</dbReference>
<evidence type="ECO:0000313" key="3">
    <source>
        <dbReference type="EMBL" id="CAI2369985.1"/>
    </source>
</evidence>
<feature type="region of interest" description="Disordered" evidence="1">
    <location>
        <begin position="416"/>
        <end position="439"/>
    </location>
</feature>
<feature type="domain" description="Cyclic nucleotide-binding" evidence="2">
    <location>
        <begin position="1"/>
        <end position="127"/>
    </location>
</feature>
<protein>
    <recommendedName>
        <fullName evidence="2">Cyclic nucleotide-binding domain-containing protein</fullName>
    </recommendedName>
</protein>
<evidence type="ECO:0000256" key="1">
    <source>
        <dbReference type="SAM" id="MobiDB-lite"/>
    </source>
</evidence>
<dbReference type="SUPFAM" id="SSF51206">
    <property type="entry name" value="cAMP-binding domain-like"/>
    <property type="match status" value="2"/>
</dbReference>
<comment type="caution">
    <text evidence="3">The sequence shown here is derived from an EMBL/GenBank/DDBJ whole genome shotgun (WGS) entry which is preliminary data.</text>
</comment>
<dbReference type="PROSITE" id="PS50042">
    <property type="entry name" value="CNMP_BINDING_3"/>
    <property type="match status" value="2"/>
</dbReference>
<dbReference type="PRINTS" id="PR00103">
    <property type="entry name" value="CAMPKINASE"/>
</dbReference>
<dbReference type="PANTHER" id="PTHR11635">
    <property type="entry name" value="CAMP-DEPENDENT PROTEIN KINASE REGULATORY CHAIN"/>
    <property type="match status" value="1"/>
</dbReference>
<evidence type="ECO:0000313" key="4">
    <source>
        <dbReference type="Proteomes" id="UP001295684"/>
    </source>
</evidence>
<feature type="domain" description="Cyclic nucleotide-binding" evidence="2">
    <location>
        <begin position="159"/>
        <end position="207"/>
    </location>
</feature>
<sequence>MKKGSIVCQKGTIGEEFYIILQGEVGIFLEIPTSSDDTQLGGVFSIKLKGPEFTESIKKLNGMYEFMRMGQREAFGEASLINDAPRGASIVCTKDCHFAVLSKNKFNNTLLKIGERLRENYQKYGDEDVNPEDFLKLDNLKKLFLNQSFLTTFLRSLKIFEDWTLKSLQNILYVADLKTFSKGESIFLQGEEAEGFYVVFKGDVLVTYRIQKNYYEKLTFDGNLLKSQFQGQSPCAIEKASNGHKKVLKTEGSGNPSTLDGYRQSYHILVNRSKKKHRAAKDVEIKVAGPGQLLGSEDAVLNNSNHKINNYSYTAKCKSATCKVLYFSKKQCYDKLNFLNCMDKIIQFARVERVRFDELKDKSTNLFKDQFVQQKSREINVRKKRSHRKKHGKISKRENTQRFKVFDSWFNSTMSGKKVQRSRGPSASMKKPRPKARVKSPAIRLNDSLLLQMKNQKKRTQKLGTSHRICSQSSCINDKALEAILEPENKHAFKPQSSKGIKLFTKRVRTTARKRDVNNRINNVTTPVPNKASGSLEPKSNMVEEDRSAVLMKMVKRLNTGQFSSIEQQPRISVHTPGIMGQIRLKRQKQSIVSTAFSNQLTNFTAGQNKRPGSIADSNIMRQGNFSPTVRGYFSPSQRNRIKGETPFTDNIMMNITSLNSPSNRGTTPMSPIESPYQSEDNFTSKVIRPKDKRADFSIVQDLCSPRSLLKKKNSKISSKMAVACFIPSSTRLKIQPTQRQKYTPTMEPIYSARGGVK</sequence>
<dbReference type="Proteomes" id="UP001295684">
    <property type="component" value="Unassembled WGS sequence"/>
</dbReference>
<dbReference type="GO" id="GO:0034236">
    <property type="term" value="F:protein kinase A catalytic subunit binding"/>
    <property type="evidence" value="ECO:0007669"/>
    <property type="project" value="TreeGrafter"/>
</dbReference>
<gene>
    <name evidence="3" type="ORF">ECRASSUSDP1_LOCUS11292</name>
</gene>
<name>A0AAD1XD48_EUPCR</name>
<dbReference type="InterPro" id="IPR018488">
    <property type="entry name" value="cNMP-bd_CS"/>
</dbReference>
<accession>A0AAD1XD48</accession>
<dbReference type="PROSITE" id="PS00888">
    <property type="entry name" value="CNMP_BINDING_1"/>
    <property type="match status" value="1"/>
</dbReference>
<dbReference type="AlphaFoldDB" id="A0AAD1XD48"/>
<dbReference type="EMBL" id="CAMPGE010011145">
    <property type="protein sequence ID" value="CAI2369985.1"/>
    <property type="molecule type" value="Genomic_DNA"/>
</dbReference>
<dbReference type="GO" id="GO:0005829">
    <property type="term" value="C:cytosol"/>
    <property type="evidence" value="ECO:0007669"/>
    <property type="project" value="TreeGrafter"/>
</dbReference>
<dbReference type="PANTHER" id="PTHR11635:SF152">
    <property type="entry name" value="CAMP-DEPENDENT PROTEIN KINASE TYPE I REGULATORY SUBUNIT-RELATED"/>
    <property type="match status" value="1"/>
</dbReference>